<organism evidence="2 3">
    <name type="scientific">Thermodesulfobacterium geofontis</name>
    <dbReference type="NCBI Taxonomy" id="1295609"/>
    <lineage>
        <taxon>Bacteria</taxon>
        <taxon>Pseudomonadati</taxon>
        <taxon>Thermodesulfobacteriota</taxon>
        <taxon>Thermodesulfobacteria</taxon>
        <taxon>Thermodesulfobacteriales</taxon>
        <taxon>Thermodesulfobacteriaceae</taxon>
        <taxon>Thermodesulfobacterium</taxon>
    </lineage>
</organism>
<evidence type="ECO:0000313" key="2">
    <source>
        <dbReference type="EMBL" id="PMP68362.1"/>
    </source>
</evidence>
<proteinExistence type="predicted"/>
<sequence>MQKKKLKHFEKFEMDKIFAPSEEVVKLLLIIDQENVTLEEIAKIIEKDKNLCIRFLRLANSPVFGFSRRITKIIPSELELAPELLLKWVSLKMFLKLQ</sequence>
<dbReference type="Pfam" id="PF08668">
    <property type="entry name" value="HDOD"/>
    <property type="match status" value="1"/>
</dbReference>
<accession>A0A2N7PPQ7</accession>
<dbReference type="EMBL" id="PNIK01000023">
    <property type="protein sequence ID" value="PMP68362.1"/>
    <property type="molecule type" value="Genomic_DNA"/>
</dbReference>
<evidence type="ECO:0000259" key="1">
    <source>
        <dbReference type="Pfam" id="PF08668"/>
    </source>
</evidence>
<dbReference type="InterPro" id="IPR013976">
    <property type="entry name" value="HDOD"/>
</dbReference>
<dbReference type="SUPFAM" id="SSF109604">
    <property type="entry name" value="HD-domain/PDEase-like"/>
    <property type="match status" value="1"/>
</dbReference>
<reference evidence="2 3" key="1">
    <citation type="submission" date="2018-01" db="EMBL/GenBank/DDBJ databases">
        <title>Metagenomic assembled genomes from two thermal pools in the Uzon Caldera, Kamchatka, Russia.</title>
        <authorList>
            <person name="Wilkins L."/>
            <person name="Ettinger C."/>
        </authorList>
    </citation>
    <scope>NUCLEOTIDE SEQUENCE [LARGE SCALE GENOMIC DNA]</scope>
    <source>
        <strain evidence="2">ZAV-08</strain>
    </source>
</reference>
<dbReference type="Proteomes" id="UP000235460">
    <property type="component" value="Unassembled WGS sequence"/>
</dbReference>
<dbReference type="AlphaFoldDB" id="A0A2N7PPQ7"/>
<gene>
    <name evidence="2" type="ORF">C0190_01600</name>
</gene>
<evidence type="ECO:0000313" key="3">
    <source>
        <dbReference type="Proteomes" id="UP000235460"/>
    </source>
</evidence>
<comment type="caution">
    <text evidence="2">The sequence shown here is derived from an EMBL/GenBank/DDBJ whole genome shotgun (WGS) entry which is preliminary data.</text>
</comment>
<dbReference type="Gene3D" id="1.10.3210.10">
    <property type="entry name" value="Hypothetical protein af1432"/>
    <property type="match status" value="1"/>
</dbReference>
<protein>
    <recommendedName>
        <fullName evidence="1">HDOD domain-containing protein</fullName>
    </recommendedName>
</protein>
<name>A0A2N7PPQ7_9BACT</name>
<feature type="domain" description="HDOD" evidence="1">
    <location>
        <begin position="22"/>
        <end position="73"/>
    </location>
</feature>